<keyword evidence="2" id="KW-1185">Reference proteome</keyword>
<sequence>MVKYSDLSGNSGVEAYDIGNNYIKIRFKGGDVYLYSYAKPGKRHVEEMKHLATIGKGLATYISRNIKNRFEAKL</sequence>
<dbReference type="OrthoDB" id="7775479at2"/>
<name>A0A6I4IR17_9SPHI</name>
<dbReference type="RefSeq" id="WP_157543079.1">
    <property type="nucleotide sequence ID" value="NZ_WQLA01000007.1"/>
</dbReference>
<evidence type="ECO:0000313" key="1">
    <source>
        <dbReference type="EMBL" id="MVN92763.1"/>
    </source>
</evidence>
<protein>
    <recommendedName>
        <fullName evidence="3">KTSC domain-containing protein</fullName>
    </recommendedName>
</protein>
<reference evidence="1 2" key="1">
    <citation type="submission" date="2019-12" db="EMBL/GenBank/DDBJ databases">
        <title>Mucilaginibacter sp. HME9299 genome sequencing and assembly.</title>
        <authorList>
            <person name="Kang H."/>
            <person name="Kim H."/>
            <person name="Joh K."/>
        </authorList>
    </citation>
    <scope>NUCLEOTIDE SEQUENCE [LARGE SCALE GENOMIC DNA]</scope>
    <source>
        <strain evidence="1 2">HME9299</strain>
    </source>
</reference>
<dbReference type="EMBL" id="WQLA01000007">
    <property type="protein sequence ID" value="MVN92763.1"/>
    <property type="molecule type" value="Genomic_DNA"/>
</dbReference>
<dbReference type="AlphaFoldDB" id="A0A6I4IR17"/>
<dbReference type="Proteomes" id="UP000434850">
    <property type="component" value="Unassembled WGS sequence"/>
</dbReference>
<evidence type="ECO:0000313" key="2">
    <source>
        <dbReference type="Proteomes" id="UP000434850"/>
    </source>
</evidence>
<evidence type="ECO:0008006" key="3">
    <source>
        <dbReference type="Google" id="ProtNLM"/>
    </source>
</evidence>
<accession>A0A6I4IR17</accession>
<proteinExistence type="predicted"/>
<comment type="caution">
    <text evidence="1">The sequence shown here is derived from an EMBL/GenBank/DDBJ whole genome shotgun (WGS) entry which is preliminary data.</text>
</comment>
<organism evidence="1 2">
    <name type="scientific">Mucilaginibacter aquatilis</name>
    <dbReference type="NCBI Taxonomy" id="1517760"/>
    <lineage>
        <taxon>Bacteria</taxon>
        <taxon>Pseudomonadati</taxon>
        <taxon>Bacteroidota</taxon>
        <taxon>Sphingobacteriia</taxon>
        <taxon>Sphingobacteriales</taxon>
        <taxon>Sphingobacteriaceae</taxon>
        <taxon>Mucilaginibacter</taxon>
    </lineage>
</organism>
<gene>
    <name evidence="1" type="ORF">GO816_16630</name>
</gene>